<sequence length="303" mass="34856">MRKQSSQTDLNLHLQNFLDSLWLESGLSQNTVDAYRRDLVAFSAWLADVDIDLVSATQSEIQRYQSHRMREGRKVRSDARLLSSLRRFYRYLLREEIRDSDPTAQLDSPRLGRSLPASLTEDDVEALLAQPNINTCLGMRDRAMLELLYATGLRVTELVSLTFEQLNMRQGLVRCVGKGNKERLVPIGEIALDWLQKYLYESRPDLLQGQVSDDLFPTRRGAAMTRQAFWYIIKRYAKQANITKALSPHTLRHAFATHLLNHGADLRVVQLLLGHTDLSTTQIYTHIARERLKQLHGEHHPRG</sequence>
<dbReference type="InterPro" id="IPR004107">
    <property type="entry name" value="Integrase_SAM-like_N"/>
</dbReference>
<dbReference type="GO" id="GO:0009009">
    <property type="term" value="F:site-specific recombinase activity"/>
    <property type="evidence" value="ECO:0007669"/>
    <property type="project" value="InterPro"/>
</dbReference>
<keyword evidence="4" id="KW-0963">Cytoplasm</keyword>
<gene>
    <name evidence="13" type="ORF">LCGC14_0512660</name>
</gene>
<keyword evidence="6" id="KW-0159">Chromosome partition</keyword>
<organism evidence="13">
    <name type="scientific">marine sediment metagenome</name>
    <dbReference type="NCBI Taxonomy" id="412755"/>
    <lineage>
        <taxon>unclassified sequences</taxon>
        <taxon>metagenomes</taxon>
        <taxon>ecological metagenomes</taxon>
    </lineage>
</organism>
<dbReference type="InterPro" id="IPR011010">
    <property type="entry name" value="DNA_brk_join_enz"/>
</dbReference>
<feature type="domain" description="Tyr recombinase" evidence="11">
    <location>
        <begin position="114"/>
        <end position="297"/>
    </location>
</feature>
<dbReference type="AlphaFoldDB" id="A0A0F9S5L9"/>
<evidence type="ECO:0000256" key="3">
    <source>
        <dbReference type="ARBA" id="ARBA00015810"/>
    </source>
</evidence>
<dbReference type="InterPro" id="IPR023009">
    <property type="entry name" value="Tyrosine_recombinase_XerC/XerD"/>
</dbReference>
<keyword evidence="7" id="KW-0229">DNA integration</keyword>
<dbReference type="HAMAP" id="MF_01808">
    <property type="entry name" value="Recomb_XerC_XerD"/>
    <property type="match status" value="1"/>
</dbReference>
<accession>A0A0F9S5L9</accession>
<keyword evidence="8" id="KW-0238">DNA-binding</keyword>
<evidence type="ECO:0000259" key="12">
    <source>
        <dbReference type="PROSITE" id="PS51900"/>
    </source>
</evidence>
<dbReference type="InterPro" id="IPR044068">
    <property type="entry name" value="CB"/>
</dbReference>
<dbReference type="NCBIfam" id="NF040815">
    <property type="entry name" value="recomb_XerA_Arch"/>
    <property type="match status" value="1"/>
</dbReference>
<dbReference type="GO" id="GO:0003677">
    <property type="term" value="F:DNA binding"/>
    <property type="evidence" value="ECO:0007669"/>
    <property type="project" value="UniProtKB-KW"/>
</dbReference>
<dbReference type="PROSITE" id="PS51900">
    <property type="entry name" value="CB"/>
    <property type="match status" value="1"/>
</dbReference>
<evidence type="ECO:0000256" key="10">
    <source>
        <dbReference type="ARBA" id="ARBA00023306"/>
    </source>
</evidence>
<dbReference type="GO" id="GO:0006310">
    <property type="term" value="P:DNA recombination"/>
    <property type="evidence" value="ECO:0007669"/>
    <property type="project" value="UniProtKB-KW"/>
</dbReference>
<dbReference type="InterPro" id="IPR050090">
    <property type="entry name" value="Tyrosine_recombinase_XerCD"/>
</dbReference>
<dbReference type="Pfam" id="PF02899">
    <property type="entry name" value="Phage_int_SAM_1"/>
    <property type="match status" value="1"/>
</dbReference>
<evidence type="ECO:0000256" key="7">
    <source>
        <dbReference type="ARBA" id="ARBA00022908"/>
    </source>
</evidence>
<comment type="caution">
    <text evidence="13">The sequence shown here is derived from an EMBL/GenBank/DDBJ whole genome shotgun (WGS) entry which is preliminary data.</text>
</comment>
<dbReference type="InterPro" id="IPR002104">
    <property type="entry name" value="Integrase_catalytic"/>
</dbReference>
<dbReference type="Pfam" id="PF00589">
    <property type="entry name" value="Phage_integrase"/>
    <property type="match status" value="1"/>
</dbReference>
<dbReference type="HAMAP" id="MF_01807">
    <property type="entry name" value="Recomb_XerD"/>
    <property type="match status" value="1"/>
</dbReference>
<dbReference type="Gene3D" id="1.10.443.10">
    <property type="entry name" value="Intergrase catalytic core"/>
    <property type="match status" value="1"/>
</dbReference>
<dbReference type="GO" id="GO:0005737">
    <property type="term" value="C:cytoplasm"/>
    <property type="evidence" value="ECO:0007669"/>
    <property type="project" value="UniProtKB-SubCell"/>
</dbReference>
<dbReference type="InterPro" id="IPR013762">
    <property type="entry name" value="Integrase-like_cat_sf"/>
</dbReference>
<dbReference type="SUPFAM" id="SSF56349">
    <property type="entry name" value="DNA breaking-rejoining enzymes"/>
    <property type="match status" value="1"/>
</dbReference>
<dbReference type="NCBIfam" id="NF001399">
    <property type="entry name" value="PRK00283.1"/>
    <property type="match status" value="1"/>
</dbReference>
<dbReference type="CDD" id="cd00798">
    <property type="entry name" value="INT_XerDC_C"/>
    <property type="match status" value="1"/>
</dbReference>
<comment type="similarity">
    <text evidence="2">Belongs to the 'phage' integrase family. XerD subfamily.</text>
</comment>
<evidence type="ECO:0000256" key="2">
    <source>
        <dbReference type="ARBA" id="ARBA00010450"/>
    </source>
</evidence>
<evidence type="ECO:0000313" key="13">
    <source>
        <dbReference type="EMBL" id="KKN62354.1"/>
    </source>
</evidence>
<feature type="domain" description="Core-binding (CB)" evidence="12">
    <location>
        <begin position="8"/>
        <end position="93"/>
    </location>
</feature>
<dbReference type="Gene3D" id="1.10.150.130">
    <property type="match status" value="1"/>
</dbReference>
<reference evidence="13" key="1">
    <citation type="journal article" date="2015" name="Nature">
        <title>Complex archaea that bridge the gap between prokaryotes and eukaryotes.</title>
        <authorList>
            <person name="Spang A."/>
            <person name="Saw J.H."/>
            <person name="Jorgensen S.L."/>
            <person name="Zaremba-Niedzwiedzka K."/>
            <person name="Martijn J."/>
            <person name="Lind A.E."/>
            <person name="van Eijk R."/>
            <person name="Schleper C."/>
            <person name="Guy L."/>
            <person name="Ettema T.J."/>
        </authorList>
    </citation>
    <scope>NUCLEOTIDE SEQUENCE</scope>
</reference>
<evidence type="ECO:0000256" key="6">
    <source>
        <dbReference type="ARBA" id="ARBA00022829"/>
    </source>
</evidence>
<protein>
    <recommendedName>
        <fullName evidence="3">Tyrosine recombinase XerD</fullName>
    </recommendedName>
</protein>
<keyword evidence="9" id="KW-0233">DNA recombination</keyword>
<proteinExistence type="inferred from homology"/>
<keyword evidence="5" id="KW-0132">Cell division</keyword>
<dbReference type="PANTHER" id="PTHR30349">
    <property type="entry name" value="PHAGE INTEGRASE-RELATED"/>
    <property type="match status" value="1"/>
</dbReference>
<comment type="subcellular location">
    <subcellularLocation>
        <location evidence="1">Cytoplasm</location>
    </subcellularLocation>
</comment>
<name>A0A0F9S5L9_9ZZZZ</name>
<dbReference type="PANTHER" id="PTHR30349:SF90">
    <property type="entry name" value="TYROSINE RECOMBINASE XERD"/>
    <property type="match status" value="1"/>
</dbReference>
<evidence type="ECO:0000259" key="11">
    <source>
        <dbReference type="PROSITE" id="PS51898"/>
    </source>
</evidence>
<dbReference type="PROSITE" id="PS51898">
    <property type="entry name" value="TYR_RECOMBINASE"/>
    <property type="match status" value="1"/>
</dbReference>
<dbReference type="SUPFAM" id="SSF47823">
    <property type="entry name" value="lambda integrase-like, N-terminal domain"/>
    <property type="match status" value="1"/>
</dbReference>
<keyword evidence="10" id="KW-0131">Cell cycle</keyword>
<evidence type="ECO:0000256" key="5">
    <source>
        <dbReference type="ARBA" id="ARBA00022618"/>
    </source>
</evidence>
<evidence type="ECO:0000256" key="4">
    <source>
        <dbReference type="ARBA" id="ARBA00022490"/>
    </source>
</evidence>
<evidence type="ECO:0000256" key="8">
    <source>
        <dbReference type="ARBA" id="ARBA00023125"/>
    </source>
</evidence>
<dbReference type="NCBIfam" id="TIGR02225">
    <property type="entry name" value="recomb_XerD"/>
    <property type="match status" value="1"/>
</dbReference>
<dbReference type="GO" id="GO:0007059">
    <property type="term" value="P:chromosome segregation"/>
    <property type="evidence" value="ECO:0007669"/>
    <property type="project" value="UniProtKB-KW"/>
</dbReference>
<evidence type="ECO:0000256" key="9">
    <source>
        <dbReference type="ARBA" id="ARBA00023172"/>
    </source>
</evidence>
<dbReference type="InterPro" id="IPR010998">
    <property type="entry name" value="Integrase_recombinase_N"/>
</dbReference>
<dbReference type="InterPro" id="IPR011932">
    <property type="entry name" value="Recomb_XerD"/>
</dbReference>
<evidence type="ECO:0000256" key="1">
    <source>
        <dbReference type="ARBA" id="ARBA00004496"/>
    </source>
</evidence>
<dbReference type="GO" id="GO:0051301">
    <property type="term" value="P:cell division"/>
    <property type="evidence" value="ECO:0007669"/>
    <property type="project" value="UniProtKB-KW"/>
</dbReference>
<dbReference type="EMBL" id="LAZR01000627">
    <property type="protein sequence ID" value="KKN62354.1"/>
    <property type="molecule type" value="Genomic_DNA"/>
</dbReference>